<reference evidence="1" key="1">
    <citation type="journal article" date="2014" name="Front. Microbiol.">
        <title>High frequency of phylogenetically diverse reductive dehalogenase-homologous genes in deep subseafloor sedimentary metagenomes.</title>
        <authorList>
            <person name="Kawai M."/>
            <person name="Futagami T."/>
            <person name="Toyoda A."/>
            <person name="Takaki Y."/>
            <person name="Nishi S."/>
            <person name="Hori S."/>
            <person name="Arai W."/>
            <person name="Tsubouchi T."/>
            <person name="Morono Y."/>
            <person name="Uchiyama I."/>
            <person name="Ito T."/>
            <person name="Fujiyama A."/>
            <person name="Inagaki F."/>
            <person name="Takami H."/>
        </authorList>
    </citation>
    <scope>NUCLEOTIDE SEQUENCE</scope>
    <source>
        <strain evidence="1">Expedition CK06-06</strain>
    </source>
</reference>
<dbReference type="AlphaFoldDB" id="X0YLP8"/>
<gene>
    <name evidence="1" type="ORF">S01H4_11714</name>
</gene>
<dbReference type="EMBL" id="BART01004806">
    <property type="protein sequence ID" value="GAG57194.1"/>
    <property type="molecule type" value="Genomic_DNA"/>
</dbReference>
<feature type="non-terminal residue" evidence="1">
    <location>
        <position position="1"/>
    </location>
</feature>
<protein>
    <submittedName>
        <fullName evidence="1">Uncharacterized protein</fullName>
    </submittedName>
</protein>
<sequence length="41" mass="4659">SRNKLVRVQLKINQSSQVRIAADSKDGEVCSEHEVINTNYE</sequence>
<organism evidence="1">
    <name type="scientific">marine sediment metagenome</name>
    <dbReference type="NCBI Taxonomy" id="412755"/>
    <lineage>
        <taxon>unclassified sequences</taxon>
        <taxon>metagenomes</taxon>
        <taxon>ecological metagenomes</taxon>
    </lineage>
</organism>
<proteinExistence type="predicted"/>
<name>X0YLP8_9ZZZZ</name>
<evidence type="ECO:0000313" key="1">
    <source>
        <dbReference type="EMBL" id="GAG57194.1"/>
    </source>
</evidence>
<accession>X0YLP8</accession>
<comment type="caution">
    <text evidence="1">The sequence shown here is derived from an EMBL/GenBank/DDBJ whole genome shotgun (WGS) entry which is preliminary data.</text>
</comment>